<comment type="caution">
    <text evidence="2">The sequence shown here is derived from an EMBL/GenBank/DDBJ whole genome shotgun (WGS) entry which is preliminary data.</text>
</comment>
<proteinExistence type="predicted"/>
<accession>A0A699KNS7</accession>
<evidence type="ECO:0008006" key="3">
    <source>
        <dbReference type="Google" id="ProtNLM"/>
    </source>
</evidence>
<keyword evidence="1" id="KW-0732">Signal</keyword>
<gene>
    <name evidence="2" type="ORF">Tci_671881</name>
</gene>
<name>A0A699KNS7_TANCI</name>
<dbReference type="AlphaFoldDB" id="A0A699KNS7"/>
<feature type="chain" id="PRO_5025355863" description="Secreted protein" evidence="1">
    <location>
        <begin position="20"/>
        <end position="75"/>
    </location>
</feature>
<evidence type="ECO:0000313" key="2">
    <source>
        <dbReference type="EMBL" id="GFA99909.1"/>
    </source>
</evidence>
<evidence type="ECO:0000256" key="1">
    <source>
        <dbReference type="SAM" id="SignalP"/>
    </source>
</evidence>
<organism evidence="2">
    <name type="scientific">Tanacetum cinerariifolium</name>
    <name type="common">Dalmatian daisy</name>
    <name type="synonym">Chrysanthemum cinerariifolium</name>
    <dbReference type="NCBI Taxonomy" id="118510"/>
    <lineage>
        <taxon>Eukaryota</taxon>
        <taxon>Viridiplantae</taxon>
        <taxon>Streptophyta</taxon>
        <taxon>Embryophyta</taxon>
        <taxon>Tracheophyta</taxon>
        <taxon>Spermatophyta</taxon>
        <taxon>Magnoliopsida</taxon>
        <taxon>eudicotyledons</taxon>
        <taxon>Gunneridae</taxon>
        <taxon>Pentapetalae</taxon>
        <taxon>asterids</taxon>
        <taxon>campanulids</taxon>
        <taxon>Asterales</taxon>
        <taxon>Asteraceae</taxon>
        <taxon>Asteroideae</taxon>
        <taxon>Anthemideae</taxon>
        <taxon>Anthemidinae</taxon>
        <taxon>Tanacetum</taxon>
    </lineage>
</organism>
<protein>
    <recommendedName>
        <fullName evidence="3">Secreted protein</fullName>
    </recommendedName>
</protein>
<feature type="signal peptide" evidence="1">
    <location>
        <begin position="1"/>
        <end position="19"/>
    </location>
</feature>
<reference evidence="2" key="1">
    <citation type="journal article" date="2019" name="Sci. Rep.">
        <title>Draft genome of Tanacetum cinerariifolium, the natural source of mosquito coil.</title>
        <authorList>
            <person name="Yamashiro T."/>
            <person name="Shiraishi A."/>
            <person name="Satake H."/>
            <person name="Nakayama K."/>
        </authorList>
    </citation>
    <scope>NUCLEOTIDE SEQUENCE</scope>
</reference>
<sequence>MKMMKIMQAVPISIQVFLALRYLMVDGPNCAMTFVRGMSSIRHLTTATKHPLTTTILAAPCSNQTPHYRSHPNTP</sequence>
<dbReference type="EMBL" id="BKCJ010530528">
    <property type="protein sequence ID" value="GFA99909.1"/>
    <property type="molecule type" value="Genomic_DNA"/>
</dbReference>